<keyword evidence="1 7" id="KW-0963">Cytoplasm</keyword>
<keyword evidence="6 7" id="KW-0664">Pyridoxine biosynthesis</keyword>
<evidence type="ECO:0000256" key="7">
    <source>
        <dbReference type="HAMAP-Rule" id="MF_00536"/>
    </source>
</evidence>
<dbReference type="InterPro" id="IPR005255">
    <property type="entry name" value="PdxA_fam"/>
</dbReference>
<keyword evidence="5 7" id="KW-0520">NAD</keyword>
<evidence type="ECO:0000256" key="8">
    <source>
        <dbReference type="SAM" id="MobiDB-lite"/>
    </source>
</evidence>
<dbReference type="Gene3D" id="3.40.718.10">
    <property type="entry name" value="Isopropylmalate Dehydrogenase"/>
    <property type="match status" value="1"/>
</dbReference>
<accession>D5H7W9</accession>
<dbReference type="Pfam" id="PF04166">
    <property type="entry name" value="PdxA"/>
    <property type="match status" value="1"/>
</dbReference>
<comment type="miscellaneous">
    <text evidence="7">The active site is located at the dimer interface.</text>
</comment>
<dbReference type="PANTHER" id="PTHR30004:SF6">
    <property type="entry name" value="D-THREONATE 4-PHOSPHATE DEHYDROGENASE"/>
    <property type="match status" value="1"/>
</dbReference>
<dbReference type="HOGENOM" id="CLU_040168_4_0_10"/>
<dbReference type="GO" id="GO:0008615">
    <property type="term" value="P:pyridoxine biosynthetic process"/>
    <property type="evidence" value="ECO:0007669"/>
    <property type="project" value="UniProtKB-UniRule"/>
</dbReference>
<feature type="region of interest" description="Disordered" evidence="8">
    <location>
        <begin position="1"/>
        <end position="30"/>
    </location>
</feature>
<dbReference type="EMBL" id="FP565814">
    <property type="protein sequence ID" value="CBH24124.1"/>
    <property type="molecule type" value="Genomic_DNA"/>
</dbReference>
<comment type="subcellular location">
    <subcellularLocation>
        <location evidence="7">Cytoplasm</location>
    </subcellularLocation>
</comment>
<dbReference type="EC" id="1.1.1.262" evidence="7"/>
<feature type="binding site" evidence="7">
    <location>
        <position position="232"/>
    </location>
    <ligand>
        <name>a divalent metal cation</name>
        <dbReference type="ChEBI" id="CHEBI:60240"/>
        <note>ligand shared between dimeric partners</note>
    </ligand>
</feature>
<evidence type="ECO:0000256" key="5">
    <source>
        <dbReference type="ARBA" id="ARBA00023027"/>
    </source>
</evidence>
<comment type="similarity">
    <text evidence="7">Belongs to the PdxA family.</text>
</comment>
<keyword evidence="2 7" id="KW-0479">Metal-binding</keyword>
<evidence type="ECO:0000256" key="6">
    <source>
        <dbReference type="ARBA" id="ARBA00023096"/>
    </source>
</evidence>
<feature type="binding site" evidence="7">
    <location>
        <position position="358"/>
    </location>
    <ligand>
        <name>substrate</name>
    </ligand>
</feature>
<gene>
    <name evidence="7 9" type="primary">pdxA</name>
    <name evidence="9" type="ordered locus">SRM_01203</name>
</gene>
<dbReference type="GO" id="GO:0051287">
    <property type="term" value="F:NAD binding"/>
    <property type="evidence" value="ECO:0007669"/>
    <property type="project" value="InterPro"/>
</dbReference>
<feature type="binding site" evidence="7">
    <location>
        <position position="277"/>
    </location>
    <ligand>
        <name>a divalent metal cation</name>
        <dbReference type="ChEBI" id="CHEBI:60240"/>
        <note>ligand shared between dimeric partners</note>
    </ligand>
</feature>
<organism evidence="9 10">
    <name type="scientific">Salinibacter ruber (strain M8)</name>
    <dbReference type="NCBI Taxonomy" id="761659"/>
    <lineage>
        <taxon>Bacteria</taxon>
        <taxon>Pseudomonadati</taxon>
        <taxon>Rhodothermota</taxon>
        <taxon>Rhodothermia</taxon>
        <taxon>Rhodothermales</taxon>
        <taxon>Salinibacteraceae</taxon>
        <taxon>Salinibacter</taxon>
    </lineage>
</organism>
<keyword evidence="3 7" id="KW-0521">NADP</keyword>
<feature type="binding site" evidence="7">
    <location>
        <position position="202"/>
    </location>
    <ligand>
        <name>substrate</name>
    </ligand>
</feature>
<name>D5H7W9_SALRM</name>
<evidence type="ECO:0000256" key="4">
    <source>
        <dbReference type="ARBA" id="ARBA00023002"/>
    </source>
</evidence>
<evidence type="ECO:0000256" key="1">
    <source>
        <dbReference type="ARBA" id="ARBA00022490"/>
    </source>
</evidence>
<comment type="function">
    <text evidence="7">Catalyzes the NAD(P)-dependent oxidation of 4-(phosphooxy)-L-threonine (HTP) into 2-amino-3-oxo-4-(phosphooxy)butyric acid which spontaneously decarboxylates to form 3-amino-2-oxopropyl phosphate (AHAP).</text>
</comment>
<dbReference type="GO" id="GO:0046872">
    <property type="term" value="F:metal ion binding"/>
    <property type="evidence" value="ECO:0007669"/>
    <property type="project" value="UniProtKB-UniRule"/>
</dbReference>
<reference evidence="10" key="2">
    <citation type="submission" date="2010-04" db="EMBL/GenBank/DDBJ databases">
        <title>Genome sequence of Salinibacter ruber M8.</title>
        <authorList>
            <consortium name="Genoscope"/>
        </authorList>
    </citation>
    <scope>NUCLEOTIDE SEQUENCE [LARGE SCALE GENOMIC DNA]</scope>
    <source>
        <strain evidence="10">M8</strain>
    </source>
</reference>
<dbReference type="UniPathway" id="UPA00244">
    <property type="reaction ID" value="UER00312"/>
</dbReference>
<sequence>MAINVLADGRRMARRRQDRDRGPTRSGSASVRCCLQRVLTNRPDAPMHIQRPTFQRPEPPAPNGAPTRLAITLGDPNGIGPEVVLKSLHDPSLMPSMTPVLIGSAHVLRVHADVLGFSDLDIHIVDEVPEEVPHGDVAVLDVAEDPEPPVMFGSITAEGGRLAMRAVERAVEACQAGTVDAMVTAPISKDAVRQGGYDVPGHTEFLADKTNSPQPTMMMVAGGLRVGLVTSHTALSEVPSAVTEEAILEKLRVIDASLRDDFAIEQPKIAVFGLNPHAGEAGAFGQEEEEVIAPALRAARQEGFRVEGPMAADGFFGTQLDADHDAALAMYHDQGLVPFKALAFDHGVNYTAGLPIVRTSPDHGTAYGIAGKGMALPGSMRNAMELAVAIARHRHQQATPAT</sequence>
<dbReference type="NCBIfam" id="TIGR00557">
    <property type="entry name" value="pdxA"/>
    <property type="match status" value="1"/>
</dbReference>
<feature type="binding site" evidence="7">
    <location>
        <position position="340"/>
    </location>
    <ligand>
        <name>substrate</name>
    </ligand>
</feature>
<comment type="pathway">
    <text evidence="7">Cofactor biosynthesis; pyridoxine 5'-phosphate biosynthesis; pyridoxine 5'-phosphate from D-erythrose 4-phosphate: step 4/5.</text>
</comment>
<dbReference type="PATRIC" id="fig|761659.10.peg.1330"/>
<comment type="subunit">
    <text evidence="7">Homodimer.</text>
</comment>
<proteinExistence type="inferred from homology"/>
<comment type="cofactor">
    <cofactor evidence="7">
        <name>a divalent metal cation</name>
        <dbReference type="ChEBI" id="CHEBI:60240"/>
    </cofactor>
    <text evidence="7">Binds 1 divalent metal cation per subunit.</text>
</comment>
<evidence type="ECO:0000256" key="3">
    <source>
        <dbReference type="ARBA" id="ARBA00022857"/>
    </source>
</evidence>
<keyword evidence="4 7" id="KW-0560">Oxidoreductase</keyword>
<dbReference type="GO" id="GO:0050570">
    <property type="term" value="F:4-hydroxythreonine-4-phosphate dehydrogenase activity"/>
    <property type="evidence" value="ECO:0007669"/>
    <property type="project" value="UniProtKB-UniRule"/>
</dbReference>
<dbReference type="HAMAP" id="MF_00536">
    <property type="entry name" value="PdxA"/>
    <property type="match status" value="1"/>
</dbReference>
<dbReference type="KEGG" id="srm:SRM_01203"/>
<dbReference type="Proteomes" id="UP000000933">
    <property type="component" value="Chromosome"/>
</dbReference>
<evidence type="ECO:0000313" key="9">
    <source>
        <dbReference type="EMBL" id="CBH24124.1"/>
    </source>
</evidence>
<dbReference type="GO" id="GO:0042823">
    <property type="term" value="P:pyridoxal phosphate biosynthetic process"/>
    <property type="evidence" value="ECO:0007669"/>
    <property type="project" value="UniProtKB-UniRule"/>
</dbReference>
<dbReference type="GO" id="GO:0005737">
    <property type="term" value="C:cytoplasm"/>
    <property type="evidence" value="ECO:0007669"/>
    <property type="project" value="UniProtKB-SubCell"/>
</dbReference>
<feature type="region of interest" description="Disordered" evidence="8">
    <location>
        <begin position="47"/>
        <end position="66"/>
    </location>
</feature>
<feature type="binding site" evidence="7">
    <location>
        <position position="332"/>
    </location>
    <ligand>
        <name>a divalent metal cation</name>
        <dbReference type="ChEBI" id="CHEBI:60240"/>
        <note>ligand shared between dimeric partners</note>
    </ligand>
</feature>
<comment type="catalytic activity">
    <reaction evidence="7">
        <text>4-(phosphooxy)-L-threonine + NAD(+) = 3-amino-2-oxopropyl phosphate + CO2 + NADH</text>
        <dbReference type="Rhea" id="RHEA:32275"/>
        <dbReference type="ChEBI" id="CHEBI:16526"/>
        <dbReference type="ChEBI" id="CHEBI:57279"/>
        <dbReference type="ChEBI" id="CHEBI:57540"/>
        <dbReference type="ChEBI" id="CHEBI:57945"/>
        <dbReference type="ChEBI" id="CHEBI:58452"/>
        <dbReference type="EC" id="1.1.1.262"/>
    </reaction>
</comment>
<feature type="compositionally biased region" description="Basic and acidic residues" evidence="8">
    <location>
        <begin position="8"/>
        <end position="23"/>
    </location>
</feature>
<evidence type="ECO:0000313" key="10">
    <source>
        <dbReference type="Proteomes" id="UP000000933"/>
    </source>
</evidence>
<dbReference type="PANTHER" id="PTHR30004">
    <property type="entry name" value="4-HYDROXYTHREONINE-4-PHOSPHATE DEHYDROGENASE"/>
    <property type="match status" value="1"/>
</dbReference>
<dbReference type="AlphaFoldDB" id="D5H7W9"/>
<reference evidence="9 10" key="1">
    <citation type="journal article" date="2010" name="ISME J.">
        <title>Fine-scale evolution: genomic, phenotypic and ecological differentiation in two coexisting Salinibacter ruber strains.</title>
        <authorList>
            <person name="Pena A."/>
            <person name="Teeling H."/>
            <person name="Huerta-Cepas J."/>
            <person name="Santos F."/>
            <person name="Yarza P."/>
            <person name="Brito-Echeverria J."/>
            <person name="Lucio M."/>
            <person name="Schmitt-Kopplin P."/>
            <person name="Meseguer I."/>
            <person name="Schenowitz C."/>
            <person name="Dossat C."/>
            <person name="Barbe V."/>
            <person name="Dopazo J."/>
            <person name="Rossello-Mora R."/>
            <person name="Schuler M."/>
            <person name="Glockner F.O."/>
            <person name="Amann R."/>
            <person name="Gabaldon T."/>
            <person name="Anton J."/>
        </authorList>
    </citation>
    <scope>NUCLEOTIDE SEQUENCE [LARGE SCALE GENOMIC DNA]</scope>
    <source>
        <strain evidence="9 10">M8</strain>
    </source>
</reference>
<feature type="binding site" evidence="7">
    <location>
        <position position="203"/>
    </location>
    <ligand>
        <name>substrate</name>
    </ligand>
</feature>
<dbReference type="InterPro" id="IPR037510">
    <property type="entry name" value="PdxA"/>
</dbReference>
<evidence type="ECO:0000256" key="2">
    <source>
        <dbReference type="ARBA" id="ARBA00022723"/>
    </source>
</evidence>
<feature type="binding site" evidence="7">
    <location>
        <position position="349"/>
    </location>
    <ligand>
        <name>substrate</name>
    </ligand>
</feature>
<protein>
    <recommendedName>
        <fullName evidence="7">4-hydroxythreonine-4-phosphate dehydrogenase</fullName>
        <ecNumber evidence="7">1.1.1.262</ecNumber>
    </recommendedName>
    <alternativeName>
        <fullName evidence="7">4-(phosphohydroxy)-L-threonine dehydrogenase</fullName>
    </alternativeName>
</protein>
<dbReference type="SUPFAM" id="SSF53659">
    <property type="entry name" value="Isocitrate/Isopropylmalate dehydrogenase-like"/>
    <property type="match status" value="1"/>
</dbReference>